<organism evidence="8 9">
    <name type="scientific">Hermanssonia centrifuga</name>
    <dbReference type="NCBI Taxonomy" id="98765"/>
    <lineage>
        <taxon>Eukaryota</taxon>
        <taxon>Fungi</taxon>
        <taxon>Dikarya</taxon>
        <taxon>Basidiomycota</taxon>
        <taxon>Agaricomycotina</taxon>
        <taxon>Agaricomycetes</taxon>
        <taxon>Polyporales</taxon>
        <taxon>Meruliaceae</taxon>
        <taxon>Hermanssonia</taxon>
    </lineage>
</organism>
<name>A0A2R6NEB6_9APHY</name>
<sequence length="1072" mass="116166">MATAPKIAPIAPNIFDDDDDGWQDMPVVRSDDFANGLDEEDQKKYHYRPPAKLDLAVGPSNATGNLLDVDYRGAEWRSKVDQNENDYTRLRLNEEDESDEVHLRTRYLFDEDKAMTPLSQMQATKDLLTEAQRIAYVGLCALAAREMSDTLRALNQKELIQAIKSMELWALKILGRLYYHMELATEEQKMIDSLALHGIEAKDLVPALMTTHTVANPEYDPVEARRLEVIRDAEVEAEADRDSNDISEGVFSTPSIPTPAVVVPGLAPKPVQTTAKVFEDSSAVSIPGVSTHLSVADKDVTLDIRWTVLCDLFLILVADSVYDARSRVLLENVALKLGLGWLDVVKFERRVTEALDIQEEVETLEASQNVADVQKSSKKRRYMMLGLATLGGGLVIGLSAGLLAPVIGAGLGAAFTTIGITGTTGFLAGAGGAAVITTGGVLTGSGIAAKGMARRTQYVRTFDILPLHNNKRVNCILTVPGFMSGLQDDPRLPFSVLDPVVGDVFSVLWEPEMIRETGSALKILTGEVLTQIGQTVLQATVMTALMSALQWPIILTKLGYLIDNPWSNALDRARSAGSVLADVLIHRHLGVRPITIIGFSLGARVIFYALLELAKQKAFGIVQDVFLLGTTVTAPTKTWLQARSVVSGRFVNGYARNDWVLNYLFRATSGGLNTVAGLRPVQGVPGLENVDVTDKISGHMSYRTFMPLILDQLGFPVSADYFDEPVEPDFEGDRIVVREEDEPKKKSWFSRKKKSTPATTPRVPRPPSVMSNPSHHRKTSSSASTDDDLPPREAHTPSLATTDSRSTTPTPGDLGKNSQPSTPDVSHLPKHAGFDFSAIKDVIGKADLNPGELQVPAPNRFHAPPIPPPTLRSESAPPPIPEPSSPSPKPRSSLDMHDQPVAGPSSSRSDLSSTLARSMSPDNVHAEADDEEELTSVNAITPHARHEFQSFAAPPSLSFGSNDGSVWPAEPEGTRTPFGTSALGSFRERPTFTASSPSGFTPYGMSRTQDYFAPPDSASMSFAGADGSITFSSSPSRTEPPDPWDIPSSSFGGYNAKKSSNTLNGNLNPWQS</sequence>
<evidence type="ECO:0000256" key="6">
    <source>
        <dbReference type="SAM" id="MobiDB-lite"/>
    </source>
</evidence>
<evidence type="ECO:0000256" key="3">
    <source>
        <dbReference type="ARBA" id="ARBA00022692"/>
    </source>
</evidence>
<feature type="region of interest" description="Disordered" evidence="6">
    <location>
        <begin position="1"/>
        <end position="21"/>
    </location>
</feature>
<comment type="similarity">
    <text evidence="2">Belongs to the TMCO4 family.</text>
</comment>
<dbReference type="PANTHER" id="PTHR17920">
    <property type="entry name" value="TRANSMEMBRANE AND COILED-COIL DOMAIN-CONTAINING PROTEIN 4 TMCO4"/>
    <property type="match status" value="1"/>
</dbReference>
<dbReference type="Proteomes" id="UP000186601">
    <property type="component" value="Unassembled WGS sequence"/>
</dbReference>
<dbReference type="EMBL" id="MLYV02001342">
    <property type="protein sequence ID" value="PSR70629.1"/>
    <property type="molecule type" value="Genomic_DNA"/>
</dbReference>
<comment type="subcellular location">
    <subcellularLocation>
        <location evidence="1">Membrane</location>
        <topology evidence="1">Multi-pass membrane protein</topology>
    </subcellularLocation>
</comment>
<feature type="compositionally biased region" description="Polar residues" evidence="6">
    <location>
        <begin position="798"/>
        <end position="824"/>
    </location>
</feature>
<dbReference type="Pfam" id="PF05277">
    <property type="entry name" value="DUF726"/>
    <property type="match status" value="1"/>
</dbReference>
<dbReference type="InterPro" id="IPR007941">
    <property type="entry name" value="DUF726"/>
</dbReference>
<evidence type="ECO:0000313" key="9">
    <source>
        <dbReference type="Proteomes" id="UP000186601"/>
    </source>
</evidence>
<evidence type="ECO:0000313" key="8">
    <source>
        <dbReference type="EMBL" id="PSR70629.1"/>
    </source>
</evidence>
<dbReference type="PANTHER" id="PTHR17920:SF3">
    <property type="entry name" value="TRANSMEMBRANE AND COILED-COIL DOMAIN-CONTAINING PROTEIN 4"/>
    <property type="match status" value="1"/>
</dbReference>
<evidence type="ECO:0000256" key="5">
    <source>
        <dbReference type="ARBA" id="ARBA00023136"/>
    </source>
</evidence>
<accession>A0A2R6NEB6</accession>
<dbReference type="STRING" id="98765.A0A2R6NEB6"/>
<feature type="compositionally biased region" description="Basic and acidic residues" evidence="6">
    <location>
        <begin position="733"/>
        <end position="745"/>
    </location>
</feature>
<proteinExistence type="inferred from homology"/>
<dbReference type="AlphaFoldDB" id="A0A2R6NEB6"/>
<feature type="compositionally biased region" description="Pro residues" evidence="6">
    <location>
        <begin position="864"/>
        <end position="889"/>
    </location>
</feature>
<feature type="compositionally biased region" description="Basic residues" evidence="6">
    <location>
        <begin position="746"/>
        <end position="755"/>
    </location>
</feature>
<dbReference type="GO" id="GO:0016020">
    <property type="term" value="C:membrane"/>
    <property type="evidence" value="ECO:0007669"/>
    <property type="project" value="UniProtKB-SubCell"/>
</dbReference>
<dbReference type="OrthoDB" id="277931at2759"/>
<feature type="transmembrane region" description="Helical" evidence="7">
    <location>
        <begin position="384"/>
        <end position="407"/>
    </location>
</feature>
<evidence type="ECO:0000256" key="1">
    <source>
        <dbReference type="ARBA" id="ARBA00004141"/>
    </source>
</evidence>
<dbReference type="SUPFAM" id="SSF53474">
    <property type="entry name" value="alpha/beta-Hydrolases"/>
    <property type="match status" value="1"/>
</dbReference>
<feature type="compositionally biased region" description="Polar residues" evidence="6">
    <location>
        <begin position="1047"/>
        <end position="1072"/>
    </location>
</feature>
<evidence type="ECO:0000256" key="7">
    <source>
        <dbReference type="SAM" id="Phobius"/>
    </source>
</evidence>
<keyword evidence="3 7" id="KW-0812">Transmembrane</keyword>
<evidence type="ECO:0000256" key="2">
    <source>
        <dbReference type="ARBA" id="ARBA00009824"/>
    </source>
</evidence>
<feature type="transmembrane region" description="Helical" evidence="7">
    <location>
        <begin position="427"/>
        <end position="449"/>
    </location>
</feature>
<feature type="region of interest" description="Disordered" evidence="6">
    <location>
        <begin position="733"/>
        <end position="830"/>
    </location>
</feature>
<feature type="compositionally biased region" description="Low complexity" evidence="6">
    <location>
        <begin position="905"/>
        <end position="918"/>
    </location>
</feature>
<feature type="transmembrane region" description="Helical" evidence="7">
    <location>
        <begin position="594"/>
        <end position="611"/>
    </location>
</feature>
<protein>
    <recommendedName>
        <fullName evidence="10">DUF726-domain-containing protein</fullName>
    </recommendedName>
</protein>
<comment type="caution">
    <text evidence="8">The sequence shown here is derived from an EMBL/GenBank/DDBJ whole genome shotgun (WGS) entry which is preliminary data.</text>
</comment>
<keyword evidence="5 7" id="KW-0472">Membrane</keyword>
<reference evidence="8 9" key="1">
    <citation type="submission" date="2018-02" db="EMBL/GenBank/DDBJ databases">
        <title>Genome sequence of the basidiomycete white-rot fungus Phlebia centrifuga.</title>
        <authorList>
            <person name="Granchi Z."/>
            <person name="Peng M."/>
            <person name="de Vries R.P."/>
            <person name="Hilden K."/>
            <person name="Makela M.R."/>
            <person name="Grigoriev I."/>
            <person name="Riley R."/>
        </authorList>
    </citation>
    <scope>NUCLEOTIDE SEQUENCE [LARGE SCALE GENOMIC DNA]</scope>
    <source>
        <strain evidence="8 9">FBCC195</strain>
    </source>
</reference>
<gene>
    <name evidence="8" type="ORF">PHLCEN_2v13489</name>
</gene>
<evidence type="ECO:0008006" key="10">
    <source>
        <dbReference type="Google" id="ProtNLM"/>
    </source>
</evidence>
<dbReference type="InterPro" id="IPR029058">
    <property type="entry name" value="AB_hydrolase_fold"/>
</dbReference>
<feature type="region of interest" description="Disordered" evidence="6">
    <location>
        <begin position="849"/>
        <end position="1072"/>
    </location>
</feature>
<keyword evidence="9" id="KW-1185">Reference proteome</keyword>
<evidence type="ECO:0000256" key="4">
    <source>
        <dbReference type="ARBA" id="ARBA00022989"/>
    </source>
</evidence>
<keyword evidence="4 7" id="KW-1133">Transmembrane helix</keyword>
<feature type="compositionally biased region" description="Low complexity" evidence="6">
    <location>
        <begin position="756"/>
        <end position="773"/>
    </location>
</feature>